<dbReference type="GeneID" id="10393804"/>
<dbReference type="Pfam" id="PF04055">
    <property type="entry name" value="Radical_SAM"/>
    <property type="match status" value="1"/>
</dbReference>
<keyword evidence="1" id="KW-0949">S-adenosyl-L-methionine</keyword>
<sequence>MQTSKESDVSGIFKEYEDKKSGEKVFLVRDFIEVRIPLSHYRKLEKRYPKEYIVSIAEPRKVISHVTKRELVVVTRESGIPLLGHAAFGLIDRGTNLIQVRCVTGCNLNCIFCSVDEGRRSRTRAADYLVEPEYLAEKLKEIAEFKGKGVEAHIDGQGEPLLYPYMEELLERISRIKEVEVISMQTNGTLLNDDRIDMLEKYVTRINLSISALDQKKASRLAGIKYPLSRVLENAKMIAESKMDLLIAPVWVPGYNDDEIEKIIRFALEIGAGKRYPPLGIQKYIPYRYGRKLKNVMSFREFYDRLVEWEKEYGVKLILRPEDFGMEKRPRIPQPIRKGERFRARLIAEGRMFGEKLAVVRDRVVTVRTDRKVGDFATFEIVRTHDGIFLAEEV</sequence>
<dbReference type="GO" id="GO:0003824">
    <property type="term" value="F:catalytic activity"/>
    <property type="evidence" value="ECO:0007669"/>
    <property type="project" value="InterPro"/>
</dbReference>
<dbReference type="InterPro" id="IPR013785">
    <property type="entry name" value="Aldolase_TIM"/>
</dbReference>
<dbReference type="GO" id="GO:0051536">
    <property type="term" value="F:iron-sulfur cluster binding"/>
    <property type="evidence" value="ECO:0007669"/>
    <property type="project" value="UniProtKB-KW"/>
</dbReference>
<keyword evidence="4" id="KW-0411">Iron-sulfur</keyword>
<keyword evidence="2" id="KW-0479">Metal-binding</keyword>
<dbReference type="SFLD" id="SFLDS00029">
    <property type="entry name" value="Radical_SAM"/>
    <property type="match status" value="1"/>
</dbReference>
<dbReference type="PROSITE" id="PS51918">
    <property type="entry name" value="RADICAL_SAM"/>
    <property type="match status" value="1"/>
</dbReference>
<reference evidence="6 7" key="1">
    <citation type="submission" date="2011-03" db="EMBL/GenBank/DDBJ databases">
        <title>The complete genome of Archaeoglobus veneficus SNP6.</title>
        <authorList>
            <consortium name="US DOE Joint Genome Institute (JGI-PGF)"/>
            <person name="Lucas S."/>
            <person name="Copeland A."/>
            <person name="Lapidus A."/>
            <person name="Bruce D."/>
            <person name="Goodwin L."/>
            <person name="Pitluck S."/>
            <person name="Kyrpides N."/>
            <person name="Mavromatis K."/>
            <person name="Pagani I."/>
            <person name="Ivanova N."/>
            <person name="Mikhailova N."/>
            <person name="Lu M."/>
            <person name="Detter J.C."/>
            <person name="Tapia R."/>
            <person name="Han C."/>
            <person name="Land M."/>
            <person name="Hauser L."/>
            <person name="Markowitz V."/>
            <person name="Cheng J.-F."/>
            <person name="Hugenholtz P."/>
            <person name="Woyke T."/>
            <person name="Wu D."/>
            <person name="Spring S."/>
            <person name="Brambilla E."/>
            <person name="Klenk H.-P."/>
            <person name="Eisen J.A."/>
        </authorList>
    </citation>
    <scope>NUCLEOTIDE SEQUENCE [LARGE SCALE GENOMIC DNA]</scope>
    <source>
        <strain>SNP6</strain>
    </source>
</reference>
<dbReference type="InterPro" id="IPR050377">
    <property type="entry name" value="Radical_SAM_PqqE_MftC-like"/>
</dbReference>
<keyword evidence="7" id="KW-1185">Reference proteome</keyword>
<gene>
    <name evidence="6" type="ordered locus">Arcve_0705</name>
</gene>
<dbReference type="SFLD" id="SFLDG01110">
    <property type="entry name" value="Uncharacterised_Radical_SAM_Su"/>
    <property type="match status" value="1"/>
</dbReference>
<dbReference type="RefSeq" id="WP_013683396.1">
    <property type="nucleotide sequence ID" value="NC_015320.1"/>
</dbReference>
<evidence type="ECO:0000259" key="5">
    <source>
        <dbReference type="PROSITE" id="PS51918"/>
    </source>
</evidence>
<dbReference type="PANTHER" id="PTHR11228">
    <property type="entry name" value="RADICAL SAM DOMAIN PROTEIN"/>
    <property type="match status" value="1"/>
</dbReference>
<dbReference type="CDD" id="cd01335">
    <property type="entry name" value="Radical_SAM"/>
    <property type="match status" value="1"/>
</dbReference>
<dbReference type="SMART" id="SM00729">
    <property type="entry name" value="Elp3"/>
    <property type="match status" value="1"/>
</dbReference>
<protein>
    <submittedName>
        <fullName evidence="6">Radical SAM domain protein</fullName>
    </submittedName>
</protein>
<dbReference type="AlphaFoldDB" id="F2KR87"/>
<accession>F2KR87</accession>
<dbReference type="SFLD" id="SFLDG01067">
    <property type="entry name" value="SPASM/twitch_domain_containing"/>
    <property type="match status" value="1"/>
</dbReference>
<dbReference type="PANTHER" id="PTHR11228:SF35">
    <property type="entry name" value="MOLYBDENUM COFACTOR BIOSYNTHESIS PROTEIN A-RELATED"/>
    <property type="match status" value="1"/>
</dbReference>
<keyword evidence="3" id="KW-0408">Iron</keyword>
<dbReference type="Gene3D" id="3.20.20.70">
    <property type="entry name" value="Aldolase class I"/>
    <property type="match status" value="1"/>
</dbReference>
<evidence type="ECO:0000256" key="4">
    <source>
        <dbReference type="ARBA" id="ARBA00023014"/>
    </source>
</evidence>
<evidence type="ECO:0000256" key="3">
    <source>
        <dbReference type="ARBA" id="ARBA00023004"/>
    </source>
</evidence>
<dbReference type="InterPro" id="IPR007197">
    <property type="entry name" value="rSAM"/>
</dbReference>
<evidence type="ECO:0000313" key="6">
    <source>
        <dbReference type="EMBL" id="AEA46724.1"/>
    </source>
</evidence>
<dbReference type="KEGG" id="ave:Arcve_0705"/>
<dbReference type="GO" id="GO:0046872">
    <property type="term" value="F:metal ion binding"/>
    <property type="evidence" value="ECO:0007669"/>
    <property type="project" value="UniProtKB-KW"/>
</dbReference>
<evidence type="ECO:0000256" key="1">
    <source>
        <dbReference type="ARBA" id="ARBA00022691"/>
    </source>
</evidence>
<dbReference type="Proteomes" id="UP000008136">
    <property type="component" value="Chromosome"/>
</dbReference>
<dbReference type="InterPro" id="IPR058240">
    <property type="entry name" value="rSAM_sf"/>
</dbReference>
<dbReference type="EMBL" id="CP002588">
    <property type="protein sequence ID" value="AEA46724.1"/>
    <property type="molecule type" value="Genomic_DNA"/>
</dbReference>
<dbReference type="STRING" id="693661.Arcve_0705"/>
<name>F2KR87_ARCVS</name>
<proteinExistence type="predicted"/>
<feature type="domain" description="Radical SAM core" evidence="5">
    <location>
        <begin position="90"/>
        <end position="316"/>
    </location>
</feature>
<organism evidence="6 7">
    <name type="scientific">Archaeoglobus veneficus (strain DSM 11195 / SNP6)</name>
    <dbReference type="NCBI Taxonomy" id="693661"/>
    <lineage>
        <taxon>Archaea</taxon>
        <taxon>Methanobacteriati</taxon>
        <taxon>Methanobacteriota</taxon>
        <taxon>Archaeoglobi</taxon>
        <taxon>Archaeoglobales</taxon>
        <taxon>Archaeoglobaceae</taxon>
        <taxon>Archaeoglobus</taxon>
    </lineage>
</organism>
<dbReference type="InterPro" id="IPR006638">
    <property type="entry name" value="Elp3/MiaA/NifB-like_rSAM"/>
</dbReference>
<dbReference type="HOGENOM" id="CLU_048071_0_0_2"/>
<evidence type="ECO:0000256" key="2">
    <source>
        <dbReference type="ARBA" id="ARBA00022723"/>
    </source>
</evidence>
<evidence type="ECO:0000313" key="7">
    <source>
        <dbReference type="Proteomes" id="UP000008136"/>
    </source>
</evidence>
<dbReference type="eggNOG" id="arCOG00951">
    <property type="taxonomic scope" value="Archaea"/>
</dbReference>
<dbReference type="SUPFAM" id="SSF102114">
    <property type="entry name" value="Radical SAM enzymes"/>
    <property type="match status" value="1"/>
</dbReference>
<dbReference type="InterPro" id="IPR040088">
    <property type="entry name" value="MJ0103-like"/>
</dbReference>